<comment type="pathway">
    <text evidence="3 18">Protein modification; protein ubiquitination.</text>
</comment>
<evidence type="ECO:0000256" key="11">
    <source>
        <dbReference type="ARBA" id="ARBA00022786"/>
    </source>
</evidence>
<evidence type="ECO:0000256" key="3">
    <source>
        <dbReference type="ARBA" id="ARBA00004906"/>
    </source>
</evidence>
<evidence type="ECO:0000256" key="17">
    <source>
        <dbReference type="PROSITE-ProRule" id="PRU01256"/>
    </source>
</evidence>
<evidence type="ECO:0000256" key="6">
    <source>
        <dbReference type="ARBA" id="ARBA00015551"/>
    </source>
</evidence>
<feature type="compositionally biased region" description="Basic and acidic residues" evidence="19">
    <location>
        <begin position="368"/>
        <end position="379"/>
    </location>
</feature>
<dbReference type="InterPro" id="IPR003034">
    <property type="entry name" value="SAP_dom"/>
</dbReference>
<dbReference type="PROSITE" id="PS51908">
    <property type="entry name" value="ZF_UBZ4"/>
    <property type="match status" value="1"/>
</dbReference>
<evidence type="ECO:0000256" key="7">
    <source>
        <dbReference type="ARBA" id="ARBA00022679"/>
    </source>
</evidence>
<keyword evidence="8 18" id="KW-0479">Metal-binding</keyword>
<evidence type="ECO:0000256" key="9">
    <source>
        <dbReference type="ARBA" id="ARBA00022763"/>
    </source>
</evidence>
<dbReference type="InterPro" id="IPR004580">
    <property type="entry name" value="Rad18_fungi"/>
</dbReference>
<dbReference type="InterPro" id="IPR039577">
    <property type="entry name" value="Rad18"/>
</dbReference>
<feature type="compositionally biased region" description="Pro residues" evidence="19">
    <location>
        <begin position="231"/>
        <end position="252"/>
    </location>
</feature>
<keyword evidence="11 18" id="KW-0833">Ubl conjugation pathway</keyword>
<evidence type="ECO:0000256" key="8">
    <source>
        <dbReference type="ARBA" id="ARBA00022723"/>
    </source>
</evidence>
<evidence type="ECO:0000256" key="15">
    <source>
        <dbReference type="ARBA" id="ARBA00023242"/>
    </source>
</evidence>
<protein>
    <recommendedName>
        <fullName evidence="6 18">Postreplication repair E3 ubiquitin-protein ligase RAD18</fullName>
        <ecNumber evidence="5 18">2.3.2.27</ecNumber>
    </recommendedName>
    <alternativeName>
        <fullName evidence="18">RING-type E3 ubiquitin transferase RAD18</fullName>
    </alternativeName>
</protein>
<evidence type="ECO:0000256" key="10">
    <source>
        <dbReference type="ARBA" id="ARBA00022771"/>
    </source>
</evidence>
<feature type="compositionally biased region" description="Basic residues" evidence="19">
    <location>
        <begin position="143"/>
        <end position="157"/>
    </location>
</feature>
<dbReference type="InterPro" id="IPR013083">
    <property type="entry name" value="Znf_RING/FYVE/PHD"/>
</dbReference>
<feature type="domain" description="UBZ4-type" evidence="22">
    <location>
        <begin position="194"/>
        <end position="221"/>
    </location>
</feature>
<dbReference type="SMART" id="SM00184">
    <property type="entry name" value="RING"/>
    <property type="match status" value="1"/>
</dbReference>
<dbReference type="GO" id="GO:0061630">
    <property type="term" value="F:ubiquitin protein ligase activity"/>
    <property type="evidence" value="ECO:0007669"/>
    <property type="project" value="UniProtKB-UniRule"/>
</dbReference>
<dbReference type="SMART" id="SM00734">
    <property type="entry name" value="ZnF_Rad18"/>
    <property type="match status" value="1"/>
</dbReference>
<evidence type="ECO:0000256" key="1">
    <source>
        <dbReference type="ARBA" id="ARBA00000900"/>
    </source>
</evidence>
<keyword evidence="10 16" id="KW-0863">Zinc-finger</keyword>
<keyword evidence="14 17" id="KW-0234">DNA repair</keyword>
<feature type="region of interest" description="Disordered" evidence="19">
    <location>
        <begin position="211"/>
        <end position="256"/>
    </location>
</feature>
<dbReference type="PROSITE" id="PS00518">
    <property type="entry name" value="ZF_RING_1"/>
    <property type="match status" value="1"/>
</dbReference>
<keyword evidence="12 18" id="KW-0862">Zinc</keyword>
<dbReference type="InterPro" id="IPR006642">
    <property type="entry name" value="Rad18_UBZ4"/>
</dbReference>
<keyword evidence="9 17" id="KW-0227">DNA damage</keyword>
<evidence type="ECO:0000259" key="22">
    <source>
        <dbReference type="PROSITE" id="PS51908"/>
    </source>
</evidence>
<keyword evidence="13 18" id="KW-0238">DNA-binding</keyword>
<keyword evidence="24" id="KW-1185">Reference proteome</keyword>
<name>A0A9P4TWI1_9PEZI</name>
<dbReference type="GO" id="GO:0097505">
    <property type="term" value="C:Rad6-Rad18 complex"/>
    <property type="evidence" value="ECO:0007669"/>
    <property type="project" value="TreeGrafter"/>
</dbReference>
<reference evidence="23" key="1">
    <citation type="journal article" date="2020" name="Stud. Mycol.">
        <title>101 Dothideomycetes genomes: a test case for predicting lifestyles and emergence of pathogens.</title>
        <authorList>
            <person name="Haridas S."/>
            <person name="Albert R."/>
            <person name="Binder M."/>
            <person name="Bloem J."/>
            <person name="Labutti K."/>
            <person name="Salamov A."/>
            <person name="Andreopoulos B."/>
            <person name="Baker S."/>
            <person name="Barry K."/>
            <person name="Bills G."/>
            <person name="Bluhm B."/>
            <person name="Cannon C."/>
            <person name="Castanera R."/>
            <person name="Culley D."/>
            <person name="Daum C."/>
            <person name="Ezra D."/>
            <person name="Gonzalez J."/>
            <person name="Henrissat B."/>
            <person name="Kuo A."/>
            <person name="Liang C."/>
            <person name="Lipzen A."/>
            <person name="Lutzoni F."/>
            <person name="Magnuson J."/>
            <person name="Mondo S."/>
            <person name="Nolan M."/>
            <person name="Ohm R."/>
            <person name="Pangilinan J."/>
            <person name="Park H.-J."/>
            <person name="Ramirez L."/>
            <person name="Alfaro M."/>
            <person name="Sun H."/>
            <person name="Tritt A."/>
            <person name="Yoshinaga Y."/>
            <person name="Zwiers L.-H."/>
            <person name="Turgeon B."/>
            <person name="Goodwin S."/>
            <person name="Spatafora J."/>
            <person name="Crous P."/>
            <person name="Grigoriev I."/>
        </authorList>
    </citation>
    <scope>NUCLEOTIDE SEQUENCE</scope>
    <source>
        <strain evidence="23">CBS 130266</strain>
    </source>
</reference>
<dbReference type="OrthoDB" id="9049620at2759"/>
<dbReference type="PANTHER" id="PTHR14134:SF2">
    <property type="entry name" value="E3 UBIQUITIN-PROTEIN LIGASE RAD18"/>
    <property type="match status" value="1"/>
</dbReference>
<evidence type="ECO:0000256" key="4">
    <source>
        <dbReference type="ARBA" id="ARBA00009506"/>
    </source>
</evidence>
<feature type="compositionally biased region" description="Low complexity" evidence="19">
    <location>
        <begin position="438"/>
        <end position="448"/>
    </location>
</feature>
<evidence type="ECO:0000256" key="5">
    <source>
        <dbReference type="ARBA" id="ARBA00012483"/>
    </source>
</evidence>
<dbReference type="NCBIfam" id="TIGR00599">
    <property type="entry name" value="rad18"/>
    <property type="match status" value="1"/>
</dbReference>
<evidence type="ECO:0000256" key="16">
    <source>
        <dbReference type="PROSITE-ProRule" id="PRU00175"/>
    </source>
</evidence>
<evidence type="ECO:0000256" key="13">
    <source>
        <dbReference type="ARBA" id="ARBA00023125"/>
    </source>
</evidence>
<dbReference type="PROSITE" id="PS50089">
    <property type="entry name" value="ZF_RING_2"/>
    <property type="match status" value="1"/>
</dbReference>
<accession>A0A9P4TWI1</accession>
<feature type="domain" description="RING-type" evidence="20">
    <location>
        <begin position="32"/>
        <end position="70"/>
    </location>
</feature>
<comment type="function">
    <text evidence="18">E3 RING-finger protein, member of the UBC2/RAD6 epistasis group. Associates to the E2 ubiquitin conjugating enzyme UBC2/RAD6 to form the UBC2-RAD18 ubiquitin ligase complex involved in postreplicative repair (PRR) of damaged DNA.</text>
</comment>
<dbReference type="GO" id="GO:0006301">
    <property type="term" value="P:DNA damage tolerance"/>
    <property type="evidence" value="ECO:0007669"/>
    <property type="project" value="InterPro"/>
</dbReference>
<gene>
    <name evidence="23" type="ORF">EJ08DRAFT_662564</name>
</gene>
<evidence type="ECO:0000259" key="21">
    <source>
        <dbReference type="PROSITE" id="PS50800"/>
    </source>
</evidence>
<dbReference type="PROSITE" id="PS50800">
    <property type="entry name" value="SAP"/>
    <property type="match status" value="1"/>
</dbReference>
<feature type="region of interest" description="Disordered" evidence="19">
    <location>
        <begin position="107"/>
        <end position="193"/>
    </location>
</feature>
<feature type="compositionally biased region" description="Polar residues" evidence="19">
    <location>
        <begin position="381"/>
        <end position="392"/>
    </location>
</feature>
<feature type="domain" description="SAP" evidence="21">
    <location>
        <begin position="258"/>
        <end position="292"/>
    </location>
</feature>
<dbReference type="PANTHER" id="PTHR14134">
    <property type="entry name" value="E3 UBIQUITIN-PROTEIN LIGASE RAD18"/>
    <property type="match status" value="1"/>
</dbReference>
<dbReference type="InterPro" id="IPR001841">
    <property type="entry name" value="Znf_RING"/>
</dbReference>
<proteinExistence type="inferred from homology"/>
<feature type="compositionally biased region" description="Acidic residues" evidence="19">
    <location>
        <begin position="172"/>
        <end position="192"/>
    </location>
</feature>
<dbReference type="GO" id="GO:0008270">
    <property type="term" value="F:zinc ion binding"/>
    <property type="evidence" value="ECO:0007669"/>
    <property type="project" value="UniProtKB-KW"/>
</dbReference>
<evidence type="ECO:0000256" key="19">
    <source>
        <dbReference type="SAM" id="MobiDB-lite"/>
    </source>
</evidence>
<comment type="subunit">
    <text evidence="18">Interacts with E2 UBC2, forming a complex with ubiquitin ligase activity.</text>
</comment>
<evidence type="ECO:0000313" key="24">
    <source>
        <dbReference type="Proteomes" id="UP000800235"/>
    </source>
</evidence>
<sequence length="491" mass="54394">MSPKDKNEIADSTDWLPTSLPQFSVLESSLRCQVCKDFYDTPMITSCSHTFCSLCIRRCLSSDGKCPACRASDQTSKLRSNWGLQEVVDAFKAARQGALELARRAKENEGVAHGDGAATNGMRRGKRKLEQADLGPEEEHGRVTRTKQTRTQPKRGTRSTQASQEVITIPDSDIDAEEEYQSEAPEEKEPEDGLVACPMCDARMKEELVFPHLDRCDGKPKPERREARASTPPPAPPQSRQNPAPPISPMKPLPHLNYNLLKEGPLKKKLSELGIPTFGNRQLLIRRHTQWVDIFNANCDSPRPRSTRELLKDLDTWERTQGGYAPGQGQTAPTGVMRKDFDGDEWSGRHKGQFDDLIAAARAKLREKKQAEQKAKEEEATSSTNGISSTPTKEPPPLMSNQDPAIPDIISEVEPHQTHEQPHQPSLSKRNDDPPIPALSILSSAAAAMVHDTHPQHAIPPTHCSEPHSLQINDKTPTSPDGVYNIPEPLS</sequence>
<dbReference type="GO" id="GO:0006513">
    <property type="term" value="P:protein monoubiquitination"/>
    <property type="evidence" value="ECO:0007669"/>
    <property type="project" value="InterPro"/>
</dbReference>
<dbReference type="SUPFAM" id="SSF57850">
    <property type="entry name" value="RING/U-box"/>
    <property type="match status" value="1"/>
</dbReference>
<feature type="region of interest" description="Disordered" evidence="19">
    <location>
        <begin position="365"/>
        <end position="491"/>
    </location>
</feature>
<evidence type="ECO:0000256" key="12">
    <source>
        <dbReference type="ARBA" id="ARBA00022833"/>
    </source>
</evidence>
<keyword evidence="15 18" id="KW-0539">Nucleus</keyword>
<evidence type="ECO:0000313" key="23">
    <source>
        <dbReference type="EMBL" id="KAF2428357.1"/>
    </source>
</evidence>
<dbReference type="FunFam" id="3.30.40.10:FF:000172">
    <property type="entry name" value="E3 ubiquitin-protein ligase RAD18"/>
    <property type="match status" value="1"/>
</dbReference>
<evidence type="ECO:0000256" key="18">
    <source>
        <dbReference type="RuleBase" id="RU368093"/>
    </source>
</evidence>
<dbReference type="Proteomes" id="UP000800235">
    <property type="component" value="Unassembled WGS sequence"/>
</dbReference>
<comment type="subcellular location">
    <subcellularLocation>
        <location evidence="2 18">Nucleus</location>
    </subcellularLocation>
</comment>
<keyword evidence="7 18" id="KW-0808">Transferase</keyword>
<dbReference type="AlphaFoldDB" id="A0A9P4TWI1"/>
<dbReference type="EC" id="2.3.2.27" evidence="5 18"/>
<evidence type="ECO:0000259" key="20">
    <source>
        <dbReference type="PROSITE" id="PS50089"/>
    </source>
</evidence>
<dbReference type="Pfam" id="PF13923">
    <property type="entry name" value="zf-C3HC4_2"/>
    <property type="match status" value="1"/>
</dbReference>
<feature type="compositionally biased region" description="Basic and acidic residues" evidence="19">
    <location>
        <begin position="413"/>
        <end position="422"/>
    </location>
</feature>
<dbReference type="Gene3D" id="3.30.40.10">
    <property type="entry name" value="Zinc/RING finger domain, C3HC4 (zinc finger)"/>
    <property type="match status" value="1"/>
</dbReference>
<comment type="similarity">
    <text evidence="4 18">Belongs to the RAD18 family.</text>
</comment>
<dbReference type="EMBL" id="MU007055">
    <property type="protein sequence ID" value="KAF2428357.1"/>
    <property type="molecule type" value="Genomic_DNA"/>
</dbReference>
<comment type="caution">
    <text evidence="23">The sequence shown here is derived from an EMBL/GenBank/DDBJ whole genome shotgun (WGS) entry which is preliminary data.</text>
</comment>
<dbReference type="GO" id="GO:0003697">
    <property type="term" value="F:single-stranded DNA binding"/>
    <property type="evidence" value="ECO:0007669"/>
    <property type="project" value="UniProtKB-UniRule"/>
</dbReference>
<dbReference type="GO" id="GO:0005634">
    <property type="term" value="C:nucleus"/>
    <property type="evidence" value="ECO:0007669"/>
    <property type="project" value="UniProtKB-SubCell"/>
</dbReference>
<feature type="compositionally biased region" description="Polar residues" evidence="19">
    <location>
        <begin position="468"/>
        <end position="479"/>
    </location>
</feature>
<evidence type="ECO:0000256" key="14">
    <source>
        <dbReference type="ARBA" id="ARBA00023204"/>
    </source>
</evidence>
<evidence type="ECO:0000256" key="2">
    <source>
        <dbReference type="ARBA" id="ARBA00004123"/>
    </source>
</evidence>
<organism evidence="23 24">
    <name type="scientific">Tothia fuscella</name>
    <dbReference type="NCBI Taxonomy" id="1048955"/>
    <lineage>
        <taxon>Eukaryota</taxon>
        <taxon>Fungi</taxon>
        <taxon>Dikarya</taxon>
        <taxon>Ascomycota</taxon>
        <taxon>Pezizomycotina</taxon>
        <taxon>Dothideomycetes</taxon>
        <taxon>Pleosporomycetidae</taxon>
        <taxon>Venturiales</taxon>
        <taxon>Cylindrosympodiaceae</taxon>
        <taxon>Tothia</taxon>
    </lineage>
</organism>
<dbReference type="GO" id="GO:0006281">
    <property type="term" value="P:DNA repair"/>
    <property type="evidence" value="ECO:0007669"/>
    <property type="project" value="UniProtKB-KW"/>
</dbReference>
<dbReference type="InterPro" id="IPR017907">
    <property type="entry name" value="Znf_RING_CS"/>
</dbReference>
<comment type="catalytic activity">
    <reaction evidence="1 18">
        <text>S-ubiquitinyl-[E2 ubiquitin-conjugating enzyme]-L-cysteine + [acceptor protein]-L-lysine = [E2 ubiquitin-conjugating enzyme]-L-cysteine + N(6)-ubiquitinyl-[acceptor protein]-L-lysine.</text>
        <dbReference type="EC" id="2.3.2.27"/>
    </reaction>
</comment>
<dbReference type="SMART" id="SM00513">
    <property type="entry name" value="SAP"/>
    <property type="match status" value="1"/>
</dbReference>
<feature type="compositionally biased region" description="Basic and acidic residues" evidence="19">
    <location>
        <begin position="211"/>
        <end position="228"/>
    </location>
</feature>